<evidence type="ECO:0000256" key="2">
    <source>
        <dbReference type="PROSITE-ProRule" id="PRU00103"/>
    </source>
</evidence>
<dbReference type="PROSITE" id="PS50077">
    <property type="entry name" value="HEAT_REPEAT"/>
    <property type="match status" value="1"/>
</dbReference>
<dbReference type="PROSITE" id="PS50290">
    <property type="entry name" value="PI3_4_KINASE_3"/>
    <property type="match status" value="1"/>
</dbReference>
<feature type="region of interest" description="Disordered" evidence="3">
    <location>
        <begin position="173"/>
        <end position="196"/>
    </location>
</feature>
<sequence length="3772" mass="428562">MSQPLNTQQQLSLVNCDSYAERLSDTSLDNQSRLRLVNDLRESIESFQDDDQQRLITTLAPRFFAILTEEQPAFISNSPIQKLRNTVLEIIQRLPQNDTLKGLMPDLMKALMHVLREDNEDNGCLALKIMVDLHKAYKAALEDWVQPFFDIVQEMYRNMEQAVKDVFDESAASTPVMPQPTLPPPGSPAQSDSGEPSTRVLQKSLYSFKVLTECPIIIALLFQLYRKYVNANVPVFVPLIIHCLTLLPAQQRQELADADAAGVVYVGISANVRNRAALTDFIMLQVKTVSFIAYILRSFVPILKPYQQQIADAVVVLMRSCPPDAAATRKELLVATRHIWYTDFRHAFVKHVDILLNEDVLVGSGVTAKETLRPIAHSVLVDLIHHVRADLSIAQLSRAIHMYSRNLHDPNFAPNIQTMCAKLLLNIVDCLAGLDDKREARGLLLRILRTFASKFTSLRMAFPVVLEHHRRKKTQPPQSQKASEGTPLLSDTDGYLDLGYAQPIRTYIRAFEGSPDVVKDIRFLFKNMVQGLKAILNALRLCNPPPPQGKSPEAWNTVARGFSREDVDVLICTLRDGLGCFDYWIIDSMNQEGGTTNVNEKISPNIIGSKEEKEVFEAFASTFTLIEPPVFQDVFSSQIDFIFEQILKNISVLALPQYFLASTIVSPTFAGLMLRFLVDRLEKLGDSDPLYASVMLRLFKLLFMSVTLFPEKNEAVLRPQIGNIIMTSMKLSTKAKESLNYFLLLRALFRSIGGGRFEMLYQEVLPLLQVLLEGLNGLLATAHQPHLRELFVELCLTVPVRLSVLLPYLSYLMKPLVLALEAGPELVSQGLRTLELCVDNLTQDFLEPIMRPVLKDLMAALRKHLKPLPYNQTHSHAAVRILGKLGGRNRRYVKDPVDLLHIINREKQLEVSLPFHGAEPSTIALDNILDLSGRILDDSGSSLHFKEQAFIFAKACLPLLLDVDDGTDDYAQRLHGLAQQFLGRVKQEEKPGSVDMEGVKQSEVEKAEAANEDVHPFIDPPLITGDKRESHEKAVTRAIAAIFIASTEGALREQAWPLVEHLCRHFAMLSIAETVEAQKATKPDNAKGLLATGRSSSVNGFLEAVVEVITSESQDRRHLAEKAIQLFYDTCVVVLGGKEAADELPVMHTIASRFCSCCYQQEWFHRTGGCLGIAIFSSQLHMGTKWMLSHQLEFVKALLYVLKDRSPDMAMGSVEDATQTLSHVLKVCNRPEGEEGTSLRQAKFHSLISLLISELSDSSGAVRETIQSALQLLADLTGSEVTELLSPVKQTLLQRIFAKPLRALPFAMQIGHIDAITYCLSLRPPLLVFGDELMRLIQEALALADAEDQALVSKTSHVKNANSLISLRVVCLKLLSAAMACADFQAPRQANTRSRIVSVFFKSLYSKSPEVVDTAFKGLQQILNQQGKLPKEQLQAGLRPILVNLSDHKRLNVAGLEGLARLLELLTNYFKVEIGKKLLDHLRQWGTPTMLAEVSGKPLTEIEDIKVMVAILDIFPLLPATANVFMDDMIKEILSLEGHLRRTISSPFRPPLIKFLNRYPAEAVTLFFDNLHQAPYGELLIDLLASTEASVFRLEVMKSVDALVAKSIGYPEEGTDATARHVRGVLIVGELCRWQPDWLAQNKVILENVAQLWKVHRAQPINWSDTTHPPGQFTQYIVEIYISYLKAEPDDIGALFEIMEVFEQEDVIDTGLIRQYLFDDVIMRYGPQHKRSILERYLEIFDDVSKSQSRKARILRLLVTPMLRASLEKGEAAEVLDTNIINTIHKKIWLPLHSETGIALNLHDSFKVELLQFTSLLVQYVPRETRKDVIKFAWNNIKLEDVICKQAAYVLLARWIEEYETPARIVVQIYIALLRAHQSDTPQGRVLVRQALDILFPVLPKRIGINVSGEAQSSLPLYVRWARKIIIEDGHSFPQLVTIYQLLARYPDLFYDWKHLFVPGVVKSLMKLAFSTHATPESRLLTVDLCDLLLQWDRRHLGMETGEDPMDWEPYGDGNVGEKRKSVASSGPVTPKRHASAEPDAMDVDKPVVSAPVKEEAEPKESIISSEDHATVLSYLIRIASSLTDSIQKKGTSFRVVSLVRECLKVWPDVEVNLVNFERAVTLEVAENHMNQISNAVQILAIVTEFKSEEWIISNIAYIHKCVDRWVKTDNVRISKMLTPVISRLFDAIDVMRDEEPSEALSTFTKMIESKIQTGLKEVTSASAAASNPPTANNSPSHIYCVLSLISSVQARSEHVYLTDLMKLLAKLVKDHQDQPLGQATPPPDSPSRLLVMLLGLLNPRVSQMGEHRRIFLQSLVQLMDFSADTELLRTILNMVRHWVLGSAESFPTIKEKSNLLVKMMMSFDIRGDQKLLEEYLDLVAIIYSTSSFARSELTVRLEQAFLMGTKNENPSIRRRFADIFHQSIGKSVYIRLNYILGVQNWDHLASYFWLRQALDLLLGSVLTTDHLHTCAPGYRTASITALDASEDNMAIESTTTSDERFPAVMEHHREFLRDLQSLTLETLVDSLRQLLYSDDNVTYAMWVDIFPLCWGLLNPRERHDVHKVIIPLLAKDYHIKQVDMRPNVIQALLEGICQCEAAIQPRLPPQLVRYLGKTYDAWYIAVELLQQSIVDTRFAGVLAAKEDEKIRESTIDALCEIFWSLSEADYFYGLWRRRSLFAETNAAISYEQGGMWAQAQRLYEAAQAKARTGVLPFTESEYRLWEDHWVYSAERLQQWDLLTDLSKQEANAELFLECAWRLSDWTSERESLQTALESMQDSPRRKVFQSFSLLLRYQEGPERQAEFHKLCDEGVQSSLKRWFILPKQGLNAHIPLLHTFQQFVELHEGAQIQQILNTTTVVNIQDKQQELKGIFTTWRDRLPNMWDDITLWSDIVAWRQHVFQIVNKAYLPLIPQLNVQHNGNGVRDNPSSVAFRGYHETAWTINRFAHVARKHQLIDVCNDSLSKIYTLPNIEIHEAFFKLREQAKSYFVNATDYATGLDVINNTNLLYFNPQQKAEFFALKGIFFAKLNLHDDAEKAFSSSIQLETTLAKGWAAFAQYNDRMFKERPTEIKYGAGAMNCYLQAAGIYQNARSRKFLARILWLLSLDDNENTIANAFDEYKGDVPIWYWITFIPQLLAALSNKEASQAKEILKKIAKQYPQALYFQLRTARDDYLISKKQAASTTSAGAPRQPDQPPQTPTNTEPQGPQQGDAASAQATNGTSAVTQRRYTPWEHLEEVNAVVKTAFPLLALSMETMLDQIMQRLKPTTDEDIYRLIVALLNDGVQMFLQQLSRDAGDQGGALSPATEVNLLRFAESMYPNHIKYKAAFEQDFIKSKPNLAQLVERFREWRDKLEILLDSRPRRQHLEHFSHWLVEFEYQKFEDIEVPGQYFLMKDNNKDFVRIDRFEPEVDLIRGYLACHRRFTIRGHDGTFHPFSVQHPAARHCRREERIIQLFRILNSVMERRRESRRRNLSFHLPIIVPLAPTVRLVQDDPSYITLQEIWEDYCAQKGQHKDDPIMFYINRMRDVYASEEFAKRGKLDKVEMLNLKAELLEDIASKFMPDNILTKFITKSLASYGELWTMRKHFTQSLAAVTFMTHVMSVGQRTPHKFHISRRSGSIWASDLLPSLSTTTYLFSNGEPVPFRFTPNIQTFLTPIGVEGVFASSLQAIGRALTEPDYELEDYLSIFVRDELVTWQNIARKPPLQEAQLREFVTQNVDLVLKRTHGIACRAERERGIERCEPANQTILDLISNAVNPHKLCQMDVSYMARL</sequence>
<dbReference type="Pfam" id="PF20206">
    <property type="entry name" value="Tra1_ring"/>
    <property type="match status" value="1"/>
</dbReference>
<evidence type="ECO:0000313" key="6">
    <source>
        <dbReference type="EMBL" id="KNC98645.1"/>
    </source>
</evidence>
<proteinExistence type="inferred from homology"/>
<dbReference type="OMA" id="CLDLYGQ"/>
<feature type="region of interest" description="Disordered" evidence="3">
    <location>
        <begin position="3180"/>
        <end position="3225"/>
    </location>
</feature>
<dbReference type="STRING" id="645134.A0A0L0HAR4"/>
<dbReference type="Pfam" id="PF00454">
    <property type="entry name" value="PI3_PI4_kinase"/>
    <property type="match status" value="1"/>
</dbReference>
<evidence type="ECO:0008006" key="8">
    <source>
        <dbReference type="Google" id="ProtNLM"/>
    </source>
</evidence>
<accession>A0A0L0HAR4</accession>
<dbReference type="Gene3D" id="1.25.10.10">
    <property type="entry name" value="Leucine-rich Repeat Variant"/>
    <property type="match status" value="1"/>
</dbReference>
<feature type="region of interest" description="Disordered" evidence="3">
    <location>
        <begin position="469"/>
        <end position="490"/>
    </location>
</feature>
<dbReference type="InterPro" id="IPR050517">
    <property type="entry name" value="DDR_Repair_Kinase"/>
</dbReference>
<comment type="similarity">
    <text evidence="1">Belongs to the PI3/PI4-kinase family. TRA1 subfamily.</text>
</comment>
<dbReference type="Proteomes" id="UP000053201">
    <property type="component" value="Unassembled WGS sequence"/>
</dbReference>
<feature type="compositionally biased region" description="Pro residues" evidence="3">
    <location>
        <begin position="177"/>
        <end position="187"/>
    </location>
</feature>
<dbReference type="InterPro" id="IPR036940">
    <property type="entry name" value="PI3/4_kinase_cat_sf"/>
</dbReference>
<evidence type="ECO:0000256" key="1">
    <source>
        <dbReference type="ARBA" id="ARBA00007234"/>
    </source>
</evidence>
<dbReference type="PANTHER" id="PTHR11139:SF1">
    <property type="entry name" value="TRANSFORMATION_TRANSCRIPTION DOMAIN-ASSOCIATED PROTEIN"/>
    <property type="match status" value="1"/>
</dbReference>
<dbReference type="InterPro" id="IPR000403">
    <property type="entry name" value="PI3/4_kinase_cat_dom"/>
</dbReference>
<evidence type="ECO:0000259" key="4">
    <source>
        <dbReference type="PROSITE" id="PS50290"/>
    </source>
</evidence>
<evidence type="ECO:0000256" key="3">
    <source>
        <dbReference type="SAM" id="MobiDB-lite"/>
    </source>
</evidence>
<feature type="repeat" description="HEAT" evidence="2">
    <location>
        <begin position="1247"/>
        <end position="1283"/>
    </location>
</feature>
<organism evidence="6 7">
    <name type="scientific">Spizellomyces punctatus (strain DAOM BR117)</name>
    <dbReference type="NCBI Taxonomy" id="645134"/>
    <lineage>
        <taxon>Eukaryota</taxon>
        <taxon>Fungi</taxon>
        <taxon>Fungi incertae sedis</taxon>
        <taxon>Chytridiomycota</taxon>
        <taxon>Chytridiomycota incertae sedis</taxon>
        <taxon>Chytridiomycetes</taxon>
        <taxon>Spizellomycetales</taxon>
        <taxon>Spizellomycetaceae</taxon>
        <taxon>Spizellomyces</taxon>
    </lineage>
</organism>
<dbReference type="GO" id="GO:0035267">
    <property type="term" value="C:NuA4 histone acetyltransferase complex"/>
    <property type="evidence" value="ECO:0007669"/>
    <property type="project" value="EnsemblFungi"/>
</dbReference>
<dbReference type="SUPFAM" id="SSF56112">
    <property type="entry name" value="Protein kinase-like (PK-like)"/>
    <property type="match status" value="1"/>
</dbReference>
<dbReference type="GO" id="GO:0045944">
    <property type="term" value="P:positive regulation of transcription by RNA polymerase II"/>
    <property type="evidence" value="ECO:0007669"/>
    <property type="project" value="EnsemblFungi"/>
</dbReference>
<dbReference type="GO" id="GO:0006281">
    <property type="term" value="P:DNA repair"/>
    <property type="evidence" value="ECO:0007669"/>
    <property type="project" value="EnsemblFungi"/>
</dbReference>
<feature type="compositionally biased region" description="Polar residues" evidence="3">
    <location>
        <begin position="3215"/>
        <end position="3225"/>
    </location>
</feature>
<dbReference type="VEuPathDB" id="FungiDB:SPPG_06326"/>
<feature type="region of interest" description="Disordered" evidence="3">
    <location>
        <begin position="2003"/>
        <end position="2045"/>
    </location>
</feature>
<dbReference type="InterPro" id="IPR046805">
    <property type="entry name" value="Tra1_ring"/>
</dbReference>
<dbReference type="OrthoDB" id="5570127at2759"/>
<protein>
    <recommendedName>
        <fullName evidence="8">Non-specific serine/threonine protein kinase</fullName>
    </recommendedName>
</protein>
<feature type="domain" description="PI3K/PI4K catalytic" evidence="4">
    <location>
        <begin position="3407"/>
        <end position="3736"/>
    </location>
</feature>
<keyword evidence="7" id="KW-1185">Reference proteome</keyword>
<dbReference type="InterPro" id="IPR003151">
    <property type="entry name" value="PIK-rel_kinase_FAT"/>
</dbReference>
<dbReference type="InterPro" id="IPR011009">
    <property type="entry name" value="Kinase-like_dom_sf"/>
</dbReference>
<feature type="domain" description="FAT" evidence="5">
    <location>
        <begin position="2608"/>
        <end position="3172"/>
    </location>
</feature>
<gene>
    <name evidence="6" type="ORF">SPPG_06326</name>
</gene>
<dbReference type="GO" id="GO:0005634">
    <property type="term" value="C:nucleus"/>
    <property type="evidence" value="ECO:0007669"/>
    <property type="project" value="EnsemblFungi"/>
</dbReference>
<dbReference type="Pfam" id="PF02259">
    <property type="entry name" value="FAT"/>
    <property type="match status" value="1"/>
</dbReference>
<dbReference type="GO" id="GO:0004402">
    <property type="term" value="F:histone acetyltransferase activity"/>
    <property type="evidence" value="ECO:0007669"/>
    <property type="project" value="EnsemblFungi"/>
</dbReference>
<reference evidence="6 7" key="1">
    <citation type="submission" date="2009-08" db="EMBL/GenBank/DDBJ databases">
        <title>The Genome Sequence of Spizellomyces punctatus strain DAOM BR117.</title>
        <authorList>
            <consortium name="The Broad Institute Genome Sequencing Platform"/>
            <person name="Russ C."/>
            <person name="Cuomo C."/>
            <person name="Shea T."/>
            <person name="Young S.K."/>
            <person name="Zeng Q."/>
            <person name="Koehrsen M."/>
            <person name="Haas B."/>
            <person name="Borodovsky M."/>
            <person name="Guigo R."/>
            <person name="Alvarado L."/>
            <person name="Berlin A."/>
            <person name="Bochicchio J."/>
            <person name="Borenstein D."/>
            <person name="Chapman S."/>
            <person name="Chen Z."/>
            <person name="Engels R."/>
            <person name="Freedman E."/>
            <person name="Gellesch M."/>
            <person name="Goldberg J."/>
            <person name="Griggs A."/>
            <person name="Gujja S."/>
            <person name="Heiman D."/>
            <person name="Hepburn T."/>
            <person name="Howarth C."/>
            <person name="Jen D."/>
            <person name="Larson L."/>
            <person name="Lewis B."/>
            <person name="Mehta T."/>
            <person name="Park D."/>
            <person name="Pearson M."/>
            <person name="Roberts A."/>
            <person name="Saif S."/>
            <person name="Shenoy N."/>
            <person name="Sisk P."/>
            <person name="Stolte C."/>
            <person name="Sykes S."/>
            <person name="Thomson T."/>
            <person name="Walk T."/>
            <person name="White J."/>
            <person name="Yandava C."/>
            <person name="Burger G."/>
            <person name="Gray M.W."/>
            <person name="Holland P.W.H."/>
            <person name="King N."/>
            <person name="Lang F.B.F."/>
            <person name="Roger A.J."/>
            <person name="Ruiz-Trillo I."/>
            <person name="Lander E."/>
            <person name="Nusbaum C."/>
        </authorList>
    </citation>
    <scope>NUCLEOTIDE SEQUENCE [LARGE SCALE GENOMIC DNA]</scope>
    <source>
        <strain evidence="6 7">DAOM BR117</strain>
    </source>
</reference>
<feature type="compositionally biased region" description="Low complexity" evidence="3">
    <location>
        <begin position="3199"/>
        <end position="3209"/>
    </location>
</feature>
<dbReference type="InterPro" id="IPR046807">
    <property type="entry name" value="Tra1_central"/>
</dbReference>
<dbReference type="eggNOG" id="KOG0889">
    <property type="taxonomic scope" value="Eukaryota"/>
</dbReference>
<dbReference type="InterPro" id="IPR021133">
    <property type="entry name" value="HEAT_type_2"/>
</dbReference>
<name>A0A0L0HAR4_SPIPD</name>
<evidence type="ECO:0000259" key="5">
    <source>
        <dbReference type="PROSITE" id="PS51189"/>
    </source>
</evidence>
<dbReference type="RefSeq" id="XP_016606685.1">
    <property type="nucleotide sequence ID" value="XM_016754541.1"/>
</dbReference>
<dbReference type="Gene3D" id="1.10.1070.11">
    <property type="entry name" value="Phosphatidylinositol 3-/4-kinase, catalytic domain"/>
    <property type="match status" value="1"/>
</dbReference>
<dbReference type="InterPro" id="IPR014009">
    <property type="entry name" value="PIK_FAT"/>
</dbReference>
<dbReference type="GO" id="GO:0046695">
    <property type="term" value="C:SLIK (SAGA-like) complex"/>
    <property type="evidence" value="ECO:0007669"/>
    <property type="project" value="EnsemblFungi"/>
</dbReference>
<dbReference type="Pfam" id="PF20175">
    <property type="entry name" value="Tra1_central"/>
    <property type="match status" value="1"/>
</dbReference>
<dbReference type="CDD" id="cd05163">
    <property type="entry name" value="PIKK_TRRAP"/>
    <property type="match status" value="1"/>
</dbReference>
<dbReference type="GO" id="GO:0000124">
    <property type="term" value="C:SAGA complex"/>
    <property type="evidence" value="ECO:0007669"/>
    <property type="project" value="EnsemblFungi"/>
</dbReference>
<evidence type="ECO:0000313" key="7">
    <source>
        <dbReference type="Proteomes" id="UP000053201"/>
    </source>
</evidence>
<dbReference type="GeneID" id="27689643"/>
<dbReference type="PANTHER" id="PTHR11139">
    <property type="entry name" value="ATAXIA TELANGIECTASIA MUTATED ATM -RELATED"/>
    <property type="match status" value="1"/>
</dbReference>
<dbReference type="InterPro" id="IPR016024">
    <property type="entry name" value="ARM-type_fold"/>
</dbReference>
<dbReference type="SUPFAM" id="SSF48371">
    <property type="entry name" value="ARM repeat"/>
    <property type="match status" value="3"/>
</dbReference>
<dbReference type="InParanoid" id="A0A0L0HAR4"/>
<dbReference type="PROSITE" id="PS51189">
    <property type="entry name" value="FAT"/>
    <property type="match status" value="1"/>
</dbReference>
<dbReference type="FunCoup" id="A0A0L0HAR4">
    <property type="interactions" value="688"/>
</dbReference>
<dbReference type="InterPro" id="IPR011989">
    <property type="entry name" value="ARM-like"/>
</dbReference>
<dbReference type="SMART" id="SM00146">
    <property type="entry name" value="PI3Kc"/>
    <property type="match status" value="1"/>
</dbReference>
<dbReference type="EMBL" id="KQ257460">
    <property type="protein sequence ID" value="KNC98645.1"/>
    <property type="molecule type" value="Genomic_DNA"/>
</dbReference>